<dbReference type="SMART" id="SM00028">
    <property type="entry name" value="TPR"/>
    <property type="match status" value="4"/>
</dbReference>
<organism evidence="1 2">
    <name type="scientific">Actinomadura rugatobispora</name>
    <dbReference type="NCBI Taxonomy" id="1994"/>
    <lineage>
        <taxon>Bacteria</taxon>
        <taxon>Bacillati</taxon>
        <taxon>Actinomycetota</taxon>
        <taxon>Actinomycetes</taxon>
        <taxon>Streptosporangiales</taxon>
        <taxon>Thermomonosporaceae</taxon>
        <taxon>Actinomadura</taxon>
    </lineage>
</organism>
<sequence>MNRRTGGGGGPGQSNELRGDVAGPVVQVRDVHGGFHVHDGAKPLPIPRQLPAAGRLVNRDEALSVLERMPSGSRAVVISGPAGIGKTALALHWANGRLGDYPDGQLYADLQGHSAAGPASPAEILGGFVRALGIAGDRVPVDLAERAALFRSLTAGRRLLIVLDDAYSAAQVAPLLPGAPGDGEGGPPGPAAVVTSRWRLGGLVMRGARAVQLGPLAADSALELLGATLGAERVGREREMAGALVELCARSPLALSVAAARLATRPAWSMADLVRDLADEKRRLAVLSVPDAEDDVTIRAALELSYRALPDPARRLYRALGLFPGAAFDARAAAALAGEPLPEVRDGLGVLAAASLLDDLPGGRYRLHELARLHALETVEGHDPPERRAEAVGRLVEWTVAAALAASRACAPYRNLPDPPDAPPGPPVFADAADALDWLDGEFGTLRAVARRAQESGLHQRAFLLVDAVWPLFLHRGRHAERLEFDRLGLAAARAAGGGFAEAKMLNRTGLALRGLGRLDEAAADFRDALALWDALGDRSRVAGTRRRLGLLELDRDDLTAAAAHFDAALGEYRAAGDDRRTALTLCDLGTVLIRDGRPDGAVEVLTEAGRLLDDGTGDNAYNQAMVLLLLGRAHALRGPGGPGTPSPAADLATRALEAMRSLGSALGEADALHVLGDLAAGGGRVTEARRHYEDARRILAGAGAPTEALDRALTGLGDD</sequence>
<reference evidence="2" key="1">
    <citation type="journal article" date="2019" name="Int. J. Syst. Evol. Microbiol.">
        <title>The Global Catalogue of Microorganisms (GCM) 10K type strain sequencing project: providing services to taxonomists for standard genome sequencing and annotation.</title>
        <authorList>
            <consortium name="The Broad Institute Genomics Platform"/>
            <consortium name="The Broad Institute Genome Sequencing Center for Infectious Disease"/>
            <person name="Wu L."/>
            <person name="Ma J."/>
        </authorList>
    </citation>
    <scope>NUCLEOTIDE SEQUENCE [LARGE SCALE GENOMIC DNA]</scope>
    <source>
        <strain evidence="2">KCTC 42087</strain>
    </source>
</reference>
<dbReference type="Proteomes" id="UP001596074">
    <property type="component" value="Unassembled WGS sequence"/>
</dbReference>
<dbReference type="Gene3D" id="1.25.40.10">
    <property type="entry name" value="Tetratricopeptide repeat domain"/>
    <property type="match status" value="1"/>
</dbReference>
<evidence type="ECO:0000313" key="2">
    <source>
        <dbReference type="Proteomes" id="UP001596074"/>
    </source>
</evidence>
<keyword evidence="1" id="KW-0067">ATP-binding</keyword>
<dbReference type="InterPro" id="IPR019734">
    <property type="entry name" value="TPR_rpt"/>
</dbReference>
<keyword evidence="1" id="KW-0547">Nucleotide-binding</keyword>
<dbReference type="InterPro" id="IPR027417">
    <property type="entry name" value="P-loop_NTPase"/>
</dbReference>
<dbReference type="PANTHER" id="PTHR47691:SF3">
    <property type="entry name" value="HTH-TYPE TRANSCRIPTIONAL REGULATOR RV0890C-RELATED"/>
    <property type="match status" value="1"/>
</dbReference>
<name>A0ABW1AD98_9ACTN</name>
<protein>
    <submittedName>
        <fullName evidence="1">ATP-binding protein</fullName>
    </submittedName>
</protein>
<dbReference type="Gene3D" id="3.40.50.300">
    <property type="entry name" value="P-loop containing nucleotide triphosphate hydrolases"/>
    <property type="match status" value="1"/>
</dbReference>
<dbReference type="SUPFAM" id="SSF48452">
    <property type="entry name" value="TPR-like"/>
    <property type="match status" value="1"/>
</dbReference>
<dbReference type="InterPro" id="IPR011990">
    <property type="entry name" value="TPR-like_helical_dom_sf"/>
</dbReference>
<dbReference type="SUPFAM" id="SSF52540">
    <property type="entry name" value="P-loop containing nucleoside triphosphate hydrolases"/>
    <property type="match status" value="1"/>
</dbReference>
<keyword evidence="2" id="KW-1185">Reference proteome</keyword>
<dbReference type="PANTHER" id="PTHR47691">
    <property type="entry name" value="REGULATOR-RELATED"/>
    <property type="match status" value="1"/>
</dbReference>
<proteinExistence type="predicted"/>
<evidence type="ECO:0000313" key="1">
    <source>
        <dbReference type="EMBL" id="MFC5752145.1"/>
    </source>
</evidence>
<dbReference type="RefSeq" id="WP_378288103.1">
    <property type="nucleotide sequence ID" value="NZ_JBHSON010000081.1"/>
</dbReference>
<dbReference type="EMBL" id="JBHSON010000081">
    <property type="protein sequence ID" value="MFC5752145.1"/>
    <property type="molecule type" value="Genomic_DNA"/>
</dbReference>
<accession>A0ABW1AD98</accession>
<dbReference type="GO" id="GO:0005524">
    <property type="term" value="F:ATP binding"/>
    <property type="evidence" value="ECO:0007669"/>
    <property type="project" value="UniProtKB-KW"/>
</dbReference>
<gene>
    <name evidence="1" type="ORF">ACFPZN_41600</name>
</gene>
<dbReference type="PRINTS" id="PR00364">
    <property type="entry name" value="DISEASERSIST"/>
</dbReference>
<comment type="caution">
    <text evidence="1">The sequence shown here is derived from an EMBL/GenBank/DDBJ whole genome shotgun (WGS) entry which is preliminary data.</text>
</comment>